<dbReference type="InterPro" id="IPR008405">
    <property type="entry name" value="ApoL"/>
</dbReference>
<dbReference type="PANTHER" id="PTHR14096">
    <property type="entry name" value="APOLIPOPROTEIN L"/>
    <property type="match status" value="1"/>
</dbReference>
<proteinExistence type="inferred from homology"/>
<evidence type="ECO:0000313" key="4">
    <source>
        <dbReference type="Proteomes" id="UP000245119"/>
    </source>
</evidence>
<dbReference type="GO" id="GO:0005576">
    <property type="term" value="C:extracellular region"/>
    <property type="evidence" value="ECO:0007669"/>
    <property type="project" value="InterPro"/>
</dbReference>
<keyword evidence="2" id="KW-1133">Transmembrane helix</keyword>
<evidence type="ECO:0000256" key="2">
    <source>
        <dbReference type="SAM" id="Phobius"/>
    </source>
</evidence>
<dbReference type="GO" id="GO:0042157">
    <property type="term" value="P:lipoprotein metabolic process"/>
    <property type="evidence" value="ECO:0007669"/>
    <property type="project" value="InterPro"/>
</dbReference>
<gene>
    <name evidence="3" type="ORF">C0Q70_20616</name>
</gene>
<dbReference type="GO" id="GO:0008289">
    <property type="term" value="F:lipid binding"/>
    <property type="evidence" value="ECO:0007669"/>
    <property type="project" value="InterPro"/>
</dbReference>
<dbReference type="Proteomes" id="UP000245119">
    <property type="component" value="Linkage Group LG13"/>
</dbReference>
<protein>
    <submittedName>
        <fullName evidence="3">Uncharacterized protein</fullName>
    </submittedName>
</protein>
<reference evidence="3 4" key="1">
    <citation type="submission" date="2018-04" db="EMBL/GenBank/DDBJ databases">
        <title>The genome of golden apple snail Pomacea canaliculata provides insight into stress tolerance and invasive adaptation.</title>
        <authorList>
            <person name="Liu C."/>
            <person name="Liu B."/>
            <person name="Ren Y."/>
            <person name="Zhang Y."/>
            <person name="Wang H."/>
            <person name="Li S."/>
            <person name="Jiang F."/>
            <person name="Yin L."/>
            <person name="Zhang G."/>
            <person name="Qian W."/>
            <person name="Fan W."/>
        </authorList>
    </citation>
    <scope>NUCLEOTIDE SEQUENCE [LARGE SCALE GENOMIC DNA]</scope>
    <source>
        <strain evidence="3">SZHN2017</strain>
        <tissue evidence="3">Muscle</tissue>
    </source>
</reference>
<dbReference type="EMBL" id="PZQS01000013">
    <property type="protein sequence ID" value="PVD20122.1"/>
    <property type="molecule type" value="Genomic_DNA"/>
</dbReference>
<dbReference type="GO" id="GO:0016020">
    <property type="term" value="C:membrane"/>
    <property type="evidence" value="ECO:0007669"/>
    <property type="project" value="TreeGrafter"/>
</dbReference>
<sequence>MPPREIIEDLNKHHKNVNISRVAGSSVAIATGGTAAGLAIAAPFTLGVTLIPAIVLGIVSGVSGAVSVGASVTGHFIKKHNVKEVQRKWEEFRLKFLERHNVKDITDMNARESGDAVEGVGAVGVVARSAGGVAGGILRGVKAAGAAARAASPILIAAGFVALPLDLIDLVSAAHSLDKDTPSPASKSLQDIVDFLDRVINGEFDEQ</sequence>
<feature type="transmembrane region" description="Helical" evidence="2">
    <location>
        <begin position="50"/>
        <end position="77"/>
    </location>
</feature>
<name>A0A2T7NG60_POMCA</name>
<comment type="similarity">
    <text evidence="1">Belongs to the apolipoprotein L family.</text>
</comment>
<keyword evidence="2" id="KW-0472">Membrane</keyword>
<keyword evidence="2" id="KW-0812">Transmembrane</keyword>
<organism evidence="3 4">
    <name type="scientific">Pomacea canaliculata</name>
    <name type="common">Golden apple snail</name>
    <dbReference type="NCBI Taxonomy" id="400727"/>
    <lineage>
        <taxon>Eukaryota</taxon>
        <taxon>Metazoa</taxon>
        <taxon>Spiralia</taxon>
        <taxon>Lophotrochozoa</taxon>
        <taxon>Mollusca</taxon>
        <taxon>Gastropoda</taxon>
        <taxon>Caenogastropoda</taxon>
        <taxon>Architaenioglossa</taxon>
        <taxon>Ampullarioidea</taxon>
        <taxon>Ampullariidae</taxon>
        <taxon>Pomacea</taxon>
    </lineage>
</organism>
<evidence type="ECO:0000313" key="3">
    <source>
        <dbReference type="EMBL" id="PVD20122.1"/>
    </source>
</evidence>
<dbReference type="GO" id="GO:0006869">
    <property type="term" value="P:lipid transport"/>
    <property type="evidence" value="ECO:0007669"/>
    <property type="project" value="InterPro"/>
</dbReference>
<comment type="caution">
    <text evidence="3">The sequence shown here is derived from an EMBL/GenBank/DDBJ whole genome shotgun (WGS) entry which is preliminary data.</text>
</comment>
<keyword evidence="4" id="KW-1185">Reference proteome</keyword>
<accession>A0A2T7NG60</accession>
<evidence type="ECO:0000256" key="1">
    <source>
        <dbReference type="ARBA" id="ARBA00010090"/>
    </source>
</evidence>
<feature type="transmembrane region" description="Helical" evidence="2">
    <location>
        <begin position="21"/>
        <end position="44"/>
    </location>
</feature>
<dbReference type="PANTHER" id="PTHR14096:SF28">
    <property type="entry name" value="APOLIPOPROTEIN L, 1-RELATED"/>
    <property type="match status" value="1"/>
</dbReference>
<dbReference type="AlphaFoldDB" id="A0A2T7NG60"/>